<organism evidence="2 3">
    <name type="scientific">Petrolisthes manimaculis</name>
    <dbReference type="NCBI Taxonomy" id="1843537"/>
    <lineage>
        <taxon>Eukaryota</taxon>
        <taxon>Metazoa</taxon>
        <taxon>Ecdysozoa</taxon>
        <taxon>Arthropoda</taxon>
        <taxon>Crustacea</taxon>
        <taxon>Multicrustacea</taxon>
        <taxon>Malacostraca</taxon>
        <taxon>Eumalacostraca</taxon>
        <taxon>Eucarida</taxon>
        <taxon>Decapoda</taxon>
        <taxon>Pleocyemata</taxon>
        <taxon>Anomura</taxon>
        <taxon>Galatheoidea</taxon>
        <taxon>Porcellanidae</taxon>
        <taxon>Petrolisthes</taxon>
    </lineage>
</organism>
<sequence length="177" mass="19110">MFWFWSARRGIPSGQERLEERRRGGVWGLSLFPTSSSTTYTTTYTTTTLGGATTEGHGNGVVTTTTTTTAGGYCNQVSIQLQYSDWDEEVGFAIHINFLSMQVSGEPEEEEEGGGGGVWTVEGTDQNLQHHTSPLLQDTSNSPADGGRRSNNLTPPPSHPDASDSCFGLHDVPLRGQ</sequence>
<evidence type="ECO:0000313" key="3">
    <source>
        <dbReference type="Proteomes" id="UP001292094"/>
    </source>
</evidence>
<comment type="caution">
    <text evidence="2">The sequence shown here is derived from an EMBL/GenBank/DDBJ whole genome shotgun (WGS) entry which is preliminary data.</text>
</comment>
<protein>
    <submittedName>
        <fullName evidence="2">Uncharacterized protein</fullName>
    </submittedName>
</protein>
<accession>A0AAE1PWH4</accession>
<dbReference type="AlphaFoldDB" id="A0AAE1PWH4"/>
<feature type="region of interest" description="Disordered" evidence="1">
    <location>
        <begin position="104"/>
        <end position="177"/>
    </location>
</feature>
<dbReference type="Proteomes" id="UP001292094">
    <property type="component" value="Unassembled WGS sequence"/>
</dbReference>
<gene>
    <name evidence="2" type="ORF">Pmani_013432</name>
</gene>
<reference evidence="2" key="1">
    <citation type="submission" date="2023-11" db="EMBL/GenBank/DDBJ databases">
        <title>Genome assemblies of two species of porcelain crab, Petrolisthes cinctipes and Petrolisthes manimaculis (Anomura: Porcellanidae).</title>
        <authorList>
            <person name="Angst P."/>
        </authorList>
    </citation>
    <scope>NUCLEOTIDE SEQUENCE</scope>
    <source>
        <strain evidence="2">PB745_02</strain>
        <tissue evidence="2">Gill</tissue>
    </source>
</reference>
<keyword evidence="3" id="KW-1185">Reference proteome</keyword>
<feature type="compositionally biased region" description="Polar residues" evidence="1">
    <location>
        <begin position="123"/>
        <end position="153"/>
    </location>
</feature>
<evidence type="ECO:0000313" key="2">
    <source>
        <dbReference type="EMBL" id="KAK4315341.1"/>
    </source>
</evidence>
<proteinExistence type="predicted"/>
<dbReference type="EMBL" id="JAWZYT010001116">
    <property type="protein sequence ID" value="KAK4315341.1"/>
    <property type="molecule type" value="Genomic_DNA"/>
</dbReference>
<name>A0AAE1PWH4_9EUCA</name>
<evidence type="ECO:0000256" key="1">
    <source>
        <dbReference type="SAM" id="MobiDB-lite"/>
    </source>
</evidence>